<accession>A0A371ND50</accession>
<proteinExistence type="predicted"/>
<keyword evidence="4" id="KW-1185">Reference proteome</keyword>
<feature type="domain" description="EF-hand" evidence="2">
    <location>
        <begin position="132"/>
        <end position="152"/>
    </location>
</feature>
<dbReference type="PROSITE" id="PS50222">
    <property type="entry name" value="EF_HAND_2"/>
    <property type="match status" value="1"/>
</dbReference>
<evidence type="ECO:0000313" key="4">
    <source>
        <dbReference type="Proteomes" id="UP000256864"/>
    </source>
</evidence>
<dbReference type="InterPro" id="IPR024524">
    <property type="entry name" value="DUF3800"/>
</dbReference>
<dbReference type="AlphaFoldDB" id="A0A371ND50"/>
<reference evidence="3 4" key="1">
    <citation type="submission" date="2018-07" db="EMBL/GenBank/DDBJ databases">
        <title>Genomic Encyclopedia of Type Strains, Phase IV (KMG-IV): sequencing the most valuable type-strain genomes for metagenomic binning, comparative biology and taxonomic classification.</title>
        <authorList>
            <person name="Goeker M."/>
        </authorList>
    </citation>
    <scope>NUCLEOTIDE SEQUENCE [LARGE SCALE GENOMIC DNA]</scope>
    <source>
        <strain evidence="3 4">DSM 7466</strain>
    </source>
</reference>
<evidence type="ECO:0000256" key="1">
    <source>
        <dbReference type="SAM" id="MobiDB-lite"/>
    </source>
</evidence>
<dbReference type="InterPro" id="IPR002048">
    <property type="entry name" value="EF_hand_dom"/>
</dbReference>
<dbReference type="GO" id="GO:0005509">
    <property type="term" value="F:calcium ion binding"/>
    <property type="evidence" value="ECO:0007669"/>
    <property type="project" value="InterPro"/>
</dbReference>
<dbReference type="RefSeq" id="WP_074359232.1">
    <property type="nucleotide sequence ID" value="NZ_QREL01000001.1"/>
</dbReference>
<feature type="compositionally biased region" description="Basic and acidic residues" evidence="1">
    <location>
        <begin position="262"/>
        <end position="271"/>
    </location>
</feature>
<comment type="caution">
    <text evidence="3">The sequence shown here is derived from an EMBL/GenBank/DDBJ whole genome shotgun (WGS) entry which is preliminary data.</text>
</comment>
<dbReference type="EMBL" id="QREL01000001">
    <property type="protein sequence ID" value="REE28447.1"/>
    <property type="molecule type" value="Genomic_DNA"/>
</dbReference>
<protein>
    <recommendedName>
        <fullName evidence="2">EF-hand domain-containing protein</fullName>
    </recommendedName>
</protein>
<evidence type="ECO:0000259" key="2">
    <source>
        <dbReference type="PROSITE" id="PS50222"/>
    </source>
</evidence>
<dbReference type="GeneID" id="301442648"/>
<feature type="region of interest" description="Disordered" evidence="1">
    <location>
        <begin position="238"/>
        <end position="271"/>
    </location>
</feature>
<gene>
    <name evidence="3" type="ORF">C7452_0458</name>
</gene>
<dbReference type="Proteomes" id="UP000256864">
    <property type="component" value="Unassembled WGS sequence"/>
</dbReference>
<name>A0A371ND50_9EURY</name>
<dbReference type="Pfam" id="PF12686">
    <property type="entry name" value="DUF3800"/>
    <property type="match status" value="1"/>
</dbReference>
<sequence length="271" mass="32367">MKSCFFGWSDESSHNRGRFRAIGMISHPCEMKNEIEKYINNVIDGSVPDERELKWKDVNKFTFKAYKGIIDYFLREANKEQIRLDVLRWDIEDSRHSILGRDDNKNLQFMYYKLFRNVICRWGGGHWIFFPDENGFIDWEELTRYLKKLECKVPLKEELNIEPIKGVSSKDNVLIQVADLFTGMSIFSKKNFQDYQDYMEKKNARKKEEDEMSNFERRCEILNYFNKECKAKKKGVSLESKGGLETRNPKTTNINFWPYKPQVEEDKAPRR</sequence>
<organism evidence="3 4">
    <name type="scientific">Methanothermobacter defluvii</name>
    <dbReference type="NCBI Taxonomy" id="49339"/>
    <lineage>
        <taxon>Archaea</taxon>
        <taxon>Methanobacteriati</taxon>
        <taxon>Methanobacteriota</taxon>
        <taxon>Methanomada group</taxon>
        <taxon>Methanobacteria</taxon>
        <taxon>Methanobacteriales</taxon>
        <taxon>Methanobacteriaceae</taxon>
        <taxon>Methanothermobacter</taxon>
    </lineage>
</organism>
<evidence type="ECO:0000313" key="3">
    <source>
        <dbReference type="EMBL" id="REE28447.1"/>
    </source>
</evidence>